<dbReference type="EMBL" id="VFMO01000001">
    <property type="protein sequence ID" value="TQJ15631.1"/>
    <property type="molecule type" value="Genomic_DNA"/>
</dbReference>
<accession>A0A542EJW4</accession>
<keyword evidence="1" id="KW-1133">Transmembrane helix</keyword>
<dbReference type="GO" id="GO:0005886">
    <property type="term" value="C:plasma membrane"/>
    <property type="evidence" value="ECO:0007669"/>
    <property type="project" value="TreeGrafter"/>
</dbReference>
<dbReference type="Proteomes" id="UP000320806">
    <property type="component" value="Unassembled WGS sequence"/>
</dbReference>
<feature type="transmembrane region" description="Helical" evidence="1">
    <location>
        <begin position="90"/>
        <end position="118"/>
    </location>
</feature>
<dbReference type="InterPro" id="IPR006750">
    <property type="entry name" value="YdcZ"/>
</dbReference>
<feature type="transmembrane region" description="Helical" evidence="1">
    <location>
        <begin position="299"/>
        <end position="316"/>
    </location>
</feature>
<dbReference type="RefSeq" id="WP_141929126.1">
    <property type="nucleotide sequence ID" value="NZ_BAABCI010000001.1"/>
</dbReference>
<dbReference type="AlphaFoldDB" id="A0A542EJW4"/>
<name>A0A542EJW4_9MICO</name>
<feature type="transmembrane region" description="Helical" evidence="1">
    <location>
        <begin position="138"/>
        <end position="160"/>
    </location>
</feature>
<organism evidence="2 3">
    <name type="scientific">Yimella lutea</name>
    <dbReference type="NCBI Taxonomy" id="587872"/>
    <lineage>
        <taxon>Bacteria</taxon>
        <taxon>Bacillati</taxon>
        <taxon>Actinomycetota</taxon>
        <taxon>Actinomycetes</taxon>
        <taxon>Micrococcales</taxon>
        <taxon>Dermacoccaceae</taxon>
        <taxon>Yimella</taxon>
    </lineage>
</organism>
<gene>
    <name evidence="2" type="ORF">FB459_3188</name>
</gene>
<dbReference type="PANTHER" id="PTHR34821:SF2">
    <property type="entry name" value="INNER MEMBRANE PROTEIN YDCZ"/>
    <property type="match status" value="1"/>
</dbReference>
<dbReference type="Pfam" id="PF04657">
    <property type="entry name" value="DMT_YdcZ"/>
    <property type="match status" value="2"/>
</dbReference>
<keyword evidence="1" id="KW-0812">Transmembrane</keyword>
<dbReference type="OrthoDB" id="6463253at2"/>
<dbReference type="PANTHER" id="PTHR34821">
    <property type="entry name" value="INNER MEMBRANE PROTEIN YDCZ"/>
    <property type="match status" value="1"/>
</dbReference>
<reference evidence="2 3" key="1">
    <citation type="submission" date="2019-06" db="EMBL/GenBank/DDBJ databases">
        <title>Sequencing the genomes of 1000 actinobacteria strains.</title>
        <authorList>
            <person name="Klenk H.-P."/>
        </authorList>
    </citation>
    <scope>NUCLEOTIDE SEQUENCE [LARGE SCALE GENOMIC DNA]</scope>
    <source>
        <strain evidence="2 3">DSM 19828</strain>
    </source>
</reference>
<feature type="transmembrane region" description="Helical" evidence="1">
    <location>
        <begin position="267"/>
        <end position="287"/>
    </location>
</feature>
<feature type="transmembrane region" description="Helical" evidence="1">
    <location>
        <begin position="242"/>
        <end position="261"/>
    </location>
</feature>
<feature type="transmembrane region" description="Helical" evidence="1">
    <location>
        <begin position="49"/>
        <end position="69"/>
    </location>
</feature>
<evidence type="ECO:0000313" key="2">
    <source>
        <dbReference type="EMBL" id="TQJ15631.1"/>
    </source>
</evidence>
<feature type="transmembrane region" description="Helical" evidence="1">
    <location>
        <begin position="12"/>
        <end position="29"/>
    </location>
</feature>
<feature type="transmembrane region" description="Helical" evidence="1">
    <location>
        <begin position="172"/>
        <end position="190"/>
    </location>
</feature>
<feature type="transmembrane region" description="Helical" evidence="1">
    <location>
        <begin position="210"/>
        <end position="230"/>
    </location>
</feature>
<comment type="caution">
    <text evidence="2">The sequence shown here is derived from an EMBL/GenBank/DDBJ whole genome shotgun (WGS) entry which is preliminary data.</text>
</comment>
<sequence length="319" mass="32467">MSTTTEVHSARVQFLALAGAFSSGAMLAVQSRLNGVVSEHSGRPLMAALWSFGSGLVVLTIAVLVTAPVRRGVLRIIEALRAGRLKWWQCIGGFFGGLLVAVQAWSVPIVGVAIFSVAVVGGQTLNGLLVDRLGLGPAGVHAVTGVRLLAAIVAVVGVVVASTAGGAGEFSLLPAVAAFLVGAGMAVQQAVNGRVSVANKSPMATTWQNFLVGTVTLLVVSLVVLLTSGTHDWTLSSDVPPWALTGGLIGIVFIAITSWAVRITGVLIFGLLAVAGQLLTAVGLDLIDPAARDRIGAQLLIGLLITLVAAVGAGLARNR</sequence>
<keyword evidence="1" id="KW-0472">Membrane</keyword>
<keyword evidence="3" id="KW-1185">Reference proteome</keyword>
<evidence type="ECO:0000256" key="1">
    <source>
        <dbReference type="SAM" id="Phobius"/>
    </source>
</evidence>
<protein>
    <submittedName>
        <fullName evidence="2">Transporter family-2 protein</fullName>
    </submittedName>
</protein>
<evidence type="ECO:0000313" key="3">
    <source>
        <dbReference type="Proteomes" id="UP000320806"/>
    </source>
</evidence>
<proteinExistence type="predicted"/>